<reference evidence="3" key="1">
    <citation type="submission" date="2020-07" db="EMBL/GenBank/DDBJ databases">
        <authorList>
            <person name="Lin J."/>
        </authorList>
    </citation>
    <scope>NUCLEOTIDE SEQUENCE</scope>
</reference>
<dbReference type="InterPro" id="IPR026961">
    <property type="entry name" value="PGG_dom"/>
</dbReference>
<accession>A0A6V7PJN8</accession>
<evidence type="ECO:0000259" key="2">
    <source>
        <dbReference type="Pfam" id="PF13962"/>
    </source>
</evidence>
<feature type="transmembrane region" description="Helical" evidence="1">
    <location>
        <begin position="116"/>
        <end position="135"/>
    </location>
</feature>
<protein>
    <recommendedName>
        <fullName evidence="2">PGG domain-containing protein</fullName>
    </recommendedName>
</protein>
<dbReference type="AlphaFoldDB" id="A0A6V7PJN8"/>
<feature type="transmembrane region" description="Helical" evidence="1">
    <location>
        <begin position="46"/>
        <end position="71"/>
    </location>
</feature>
<evidence type="ECO:0000313" key="3">
    <source>
        <dbReference type="EMBL" id="CAD1831049.1"/>
    </source>
</evidence>
<organism evidence="3">
    <name type="scientific">Ananas comosus var. bracteatus</name>
    <name type="common">red pineapple</name>
    <dbReference type="NCBI Taxonomy" id="296719"/>
    <lineage>
        <taxon>Eukaryota</taxon>
        <taxon>Viridiplantae</taxon>
        <taxon>Streptophyta</taxon>
        <taxon>Embryophyta</taxon>
        <taxon>Tracheophyta</taxon>
        <taxon>Spermatophyta</taxon>
        <taxon>Magnoliopsida</taxon>
        <taxon>Liliopsida</taxon>
        <taxon>Poales</taxon>
        <taxon>Bromeliaceae</taxon>
        <taxon>Bromelioideae</taxon>
        <taxon>Ananas</taxon>
    </lineage>
</organism>
<dbReference type="Pfam" id="PF13962">
    <property type="entry name" value="PGG"/>
    <property type="match status" value="1"/>
</dbReference>
<keyword evidence="1" id="KW-0812">Transmembrane</keyword>
<dbReference type="EMBL" id="LR862148">
    <property type="protein sequence ID" value="CAD1831049.1"/>
    <property type="molecule type" value="Genomic_DNA"/>
</dbReference>
<keyword evidence="1" id="KW-1133">Transmembrane helix</keyword>
<gene>
    <name evidence="3" type="ORF">CB5_LOCUS14260</name>
</gene>
<proteinExistence type="predicted"/>
<keyword evidence="1" id="KW-0472">Membrane</keyword>
<feature type="transmembrane region" description="Helical" evidence="1">
    <location>
        <begin position="83"/>
        <end position="109"/>
    </location>
</feature>
<evidence type="ECO:0000256" key="1">
    <source>
        <dbReference type="SAM" id="Phobius"/>
    </source>
</evidence>
<feature type="domain" description="PGG" evidence="2">
    <location>
        <begin position="42"/>
        <end position="108"/>
    </location>
</feature>
<sequence length="179" mass="20442">MLQKPPRCLGAYSYRDIRRSFHHARGLYSRRPQTRRLANSRREIRLHAFVGADTLAFIYSVAATIKVLYVGSQAVDPFRWVEFIVIIQDFIAIAAQLMVVAFSMSVYVLLAPLSKFIAIFCCAVPLLFTVTFPAWPAWDLFLLAKVITGRLGLRGQLKYRAASWPRDYILGTSTRRHFG</sequence>
<name>A0A6V7PJN8_ANACO</name>